<proteinExistence type="inferred from homology"/>
<evidence type="ECO:0000256" key="2">
    <source>
        <dbReference type="ARBA" id="ARBA00022845"/>
    </source>
</evidence>
<evidence type="ECO:0000313" key="7">
    <source>
        <dbReference type="Proteomes" id="UP000318384"/>
    </source>
</evidence>
<sequence>MLVLSRKVNQKILIGENIEILVTELKPGKVKIGIVAPSEVPIVREELKESTEEAPQPQVA</sequence>
<dbReference type="InterPro" id="IPR036107">
    <property type="entry name" value="CsrA_sf"/>
</dbReference>
<dbReference type="GO" id="GO:0005829">
    <property type="term" value="C:cytosol"/>
    <property type="evidence" value="ECO:0007669"/>
    <property type="project" value="TreeGrafter"/>
</dbReference>
<keyword evidence="3 4" id="KW-0694">RNA-binding</keyword>
<accession>A0A517X1C6</accession>
<keyword evidence="2 4" id="KW-0810">Translation regulation</keyword>
<dbReference type="HAMAP" id="MF_00167">
    <property type="entry name" value="CsrA"/>
    <property type="match status" value="1"/>
</dbReference>
<dbReference type="OrthoDB" id="289081at2"/>
<keyword evidence="7" id="KW-1185">Reference proteome</keyword>
<dbReference type="Pfam" id="PF02599">
    <property type="entry name" value="CsrA"/>
    <property type="match status" value="1"/>
</dbReference>
<dbReference type="Proteomes" id="UP000318704">
    <property type="component" value="Chromosome"/>
</dbReference>
<dbReference type="GO" id="GO:0006109">
    <property type="term" value="P:regulation of carbohydrate metabolic process"/>
    <property type="evidence" value="ECO:0007669"/>
    <property type="project" value="InterPro"/>
</dbReference>
<keyword evidence="4" id="KW-1005">Bacterial flagellum biogenesis</keyword>
<dbReference type="Gene3D" id="2.60.40.4380">
    <property type="entry name" value="Translational regulator CsrA"/>
    <property type="match status" value="1"/>
</dbReference>
<dbReference type="EMBL" id="CP037422">
    <property type="protein sequence ID" value="QDU11304.1"/>
    <property type="molecule type" value="Genomic_DNA"/>
</dbReference>
<comment type="function">
    <text evidence="4">A translational regulator that binds mRNA to regulate translation initiation and/or mRNA stability. Usually binds in the 5'-UTR at or near the Shine-Dalgarno sequence preventing ribosome-binding, thus repressing translation. Its main target seems to be the major flagellin gene, while its function is anatagonized by FliW.</text>
</comment>
<dbReference type="GO" id="GO:0044781">
    <property type="term" value="P:bacterial-type flagellum organization"/>
    <property type="evidence" value="ECO:0007669"/>
    <property type="project" value="UniProtKB-KW"/>
</dbReference>
<evidence type="ECO:0000313" key="5">
    <source>
        <dbReference type="EMBL" id="QDT94802.1"/>
    </source>
</evidence>
<dbReference type="EMBL" id="CP037920">
    <property type="protein sequence ID" value="QDT94802.1"/>
    <property type="molecule type" value="Genomic_DNA"/>
</dbReference>
<name>A0A517VP68_9PLAN</name>
<accession>A0A517VP68</accession>
<dbReference type="AlphaFoldDB" id="A0A517VP68"/>
<evidence type="ECO:0000313" key="8">
    <source>
        <dbReference type="Proteomes" id="UP000318704"/>
    </source>
</evidence>
<dbReference type="InterPro" id="IPR003751">
    <property type="entry name" value="CsrA"/>
</dbReference>
<keyword evidence="4" id="KW-0678">Repressor</keyword>
<organism evidence="5 8">
    <name type="scientific">Gimesia aquarii</name>
    <dbReference type="NCBI Taxonomy" id="2527964"/>
    <lineage>
        <taxon>Bacteria</taxon>
        <taxon>Pseudomonadati</taxon>
        <taxon>Planctomycetota</taxon>
        <taxon>Planctomycetia</taxon>
        <taxon>Planctomycetales</taxon>
        <taxon>Planctomycetaceae</taxon>
        <taxon>Gimesia</taxon>
    </lineage>
</organism>
<dbReference type="GO" id="GO:1902208">
    <property type="term" value="P:regulation of bacterial-type flagellum assembly"/>
    <property type="evidence" value="ECO:0007669"/>
    <property type="project" value="UniProtKB-UniRule"/>
</dbReference>
<comment type="subcellular location">
    <subcellularLocation>
        <location evidence="4">Cytoplasm</location>
    </subcellularLocation>
</comment>
<dbReference type="Proteomes" id="UP000318384">
    <property type="component" value="Chromosome"/>
</dbReference>
<dbReference type="GO" id="GO:0045947">
    <property type="term" value="P:negative regulation of translational initiation"/>
    <property type="evidence" value="ECO:0007669"/>
    <property type="project" value="UniProtKB-UniRule"/>
</dbReference>
<comment type="similarity">
    <text evidence="4">Belongs to the CsrA/RsmA family.</text>
</comment>
<evidence type="ECO:0000256" key="3">
    <source>
        <dbReference type="ARBA" id="ARBA00022884"/>
    </source>
</evidence>
<dbReference type="GO" id="GO:0048027">
    <property type="term" value="F:mRNA 5'-UTR binding"/>
    <property type="evidence" value="ECO:0007669"/>
    <property type="project" value="UniProtKB-UniRule"/>
</dbReference>
<evidence type="ECO:0000256" key="4">
    <source>
        <dbReference type="HAMAP-Rule" id="MF_00167"/>
    </source>
</evidence>
<dbReference type="KEGG" id="gaw:V144x_02340"/>
<keyword evidence="1 4" id="KW-0963">Cytoplasm</keyword>
<gene>
    <name evidence="4" type="primary">csrA</name>
    <name evidence="5" type="ORF">V144x_02340</name>
    <name evidence="6" type="ORF">V202x_47230</name>
</gene>
<evidence type="ECO:0000256" key="1">
    <source>
        <dbReference type="ARBA" id="ARBA00022490"/>
    </source>
</evidence>
<dbReference type="SUPFAM" id="SSF117130">
    <property type="entry name" value="CsrA-like"/>
    <property type="match status" value="1"/>
</dbReference>
<dbReference type="PANTHER" id="PTHR34984:SF1">
    <property type="entry name" value="CARBON STORAGE REGULATOR"/>
    <property type="match status" value="1"/>
</dbReference>
<dbReference type="GO" id="GO:0006402">
    <property type="term" value="P:mRNA catabolic process"/>
    <property type="evidence" value="ECO:0007669"/>
    <property type="project" value="InterPro"/>
</dbReference>
<reference evidence="7 8" key="1">
    <citation type="submission" date="2019-03" db="EMBL/GenBank/DDBJ databases">
        <title>Deep-cultivation of Planctomycetes and their phenomic and genomic characterization uncovers novel biology.</title>
        <authorList>
            <person name="Wiegand S."/>
            <person name="Jogler M."/>
            <person name="Boedeker C."/>
            <person name="Pinto D."/>
            <person name="Vollmers J."/>
            <person name="Rivas-Marin E."/>
            <person name="Kohn T."/>
            <person name="Peeters S.H."/>
            <person name="Heuer A."/>
            <person name="Rast P."/>
            <person name="Oberbeckmann S."/>
            <person name="Bunk B."/>
            <person name="Jeske O."/>
            <person name="Meyerdierks A."/>
            <person name="Storesund J.E."/>
            <person name="Kallscheuer N."/>
            <person name="Luecker S."/>
            <person name="Lage O.M."/>
            <person name="Pohl T."/>
            <person name="Merkel B.J."/>
            <person name="Hornburger P."/>
            <person name="Mueller R.-W."/>
            <person name="Bruemmer F."/>
            <person name="Labrenz M."/>
            <person name="Spormann A.M."/>
            <person name="Op den Camp H."/>
            <person name="Overmann J."/>
            <person name="Amann R."/>
            <person name="Jetten M.S.M."/>
            <person name="Mascher T."/>
            <person name="Medema M.H."/>
            <person name="Devos D.P."/>
            <person name="Kaster A.-K."/>
            <person name="Ovreas L."/>
            <person name="Rohde M."/>
            <person name="Galperin M.Y."/>
            <person name="Jogler C."/>
        </authorList>
    </citation>
    <scope>NUCLEOTIDE SEQUENCE [LARGE SCALE GENOMIC DNA]</scope>
    <source>
        <strain evidence="5 8">V144</strain>
        <strain evidence="6 7">V202</strain>
    </source>
</reference>
<evidence type="ECO:0000313" key="6">
    <source>
        <dbReference type="EMBL" id="QDU11304.1"/>
    </source>
</evidence>
<dbReference type="PANTHER" id="PTHR34984">
    <property type="entry name" value="CARBON STORAGE REGULATOR"/>
    <property type="match status" value="1"/>
</dbReference>
<protein>
    <recommendedName>
        <fullName evidence="4">Translational regulator CsrA</fullName>
    </recommendedName>
</protein>
<dbReference type="RefSeq" id="WP_144980124.1">
    <property type="nucleotide sequence ID" value="NZ_CP037422.1"/>
</dbReference>
<comment type="subunit">
    <text evidence="4">Homodimer; the beta-strands of each monomer intercalate to form a hydrophobic core, while the alpha-helices form wings that extend away from the core.</text>
</comment>